<dbReference type="RefSeq" id="WP_084052854.1">
    <property type="nucleotide sequence ID" value="NZ_FWWT01000015.1"/>
</dbReference>
<dbReference type="GO" id="GO:0016020">
    <property type="term" value="C:membrane"/>
    <property type="evidence" value="ECO:0007669"/>
    <property type="project" value="UniProtKB-SubCell"/>
</dbReference>
<dbReference type="STRING" id="656914.SAMN00017405_1876"/>
<dbReference type="Pfam" id="PF04932">
    <property type="entry name" value="Wzy_C"/>
    <property type="match status" value="1"/>
</dbReference>
<feature type="transmembrane region" description="Helical" evidence="6">
    <location>
        <begin position="251"/>
        <end position="280"/>
    </location>
</feature>
<keyword evidence="2 6" id="KW-0812">Transmembrane</keyword>
<keyword evidence="9" id="KW-1185">Reference proteome</keyword>
<protein>
    <submittedName>
        <fullName evidence="8">Intein C-terminal splicing region</fullName>
    </submittedName>
</protein>
<dbReference type="InterPro" id="IPR051533">
    <property type="entry name" value="WaaL-like"/>
</dbReference>
<evidence type="ECO:0000256" key="6">
    <source>
        <dbReference type="SAM" id="Phobius"/>
    </source>
</evidence>
<feature type="region of interest" description="Disordered" evidence="5">
    <location>
        <begin position="336"/>
        <end position="376"/>
    </location>
</feature>
<evidence type="ECO:0000313" key="8">
    <source>
        <dbReference type="EMBL" id="SMB88292.1"/>
    </source>
</evidence>
<evidence type="ECO:0000256" key="3">
    <source>
        <dbReference type="ARBA" id="ARBA00022989"/>
    </source>
</evidence>
<evidence type="ECO:0000256" key="4">
    <source>
        <dbReference type="ARBA" id="ARBA00023136"/>
    </source>
</evidence>
<feature type="transmembrane region" description="Helical" evidence="6">
    <location>
        <begin position="105"/>
        <end position="126"/>
    </location>
</feature>
<feature type="transmembrane region" description="Helical" evidence="6">
    <location>
        <begin position="73"/>
        <end position="93"/>
    </location>
</feature>
<keyword evidence="3 6" id="KW-1133">Transmembrane helix</keyword>
<dbReference type="EMBL" id="FWWT01000015">
    <property type="protein sequence ID" value="SMB88292.1"/>
    <property type="molecule type" value="Genomic_DNA"/>
</dbReference>
<feature type="transmembrane region" description="Helical" evidence="6">
    <location>
        <begin position="519"/>
        <end position="538"/>
    </location>
</feature>
<feature type="domain" description="O-antigen ligase-related" evidence="7">
    <location>
        <begin position="252"/>
        <end position="470"/>
    </location>
</feature>
<dbReference type="InterPro" id="IPR007016">
    <property type="entry name" value="O-antigen_ligase-rel_domated"/>
</dbReference>
<dbReference type="OrthoDB" id="1762823at2"/>
<keyword evidence="4 6" id="KW-0472">Membrane</keyword>
<feature type="transmembrane region" description="Helical" evidence="6">
    <location>
        <begin position="453"/>
        <end position="474"/>
    </location>
</feature>
<evidence type="ECO:0000259" key="7">
    <source>
        <dbReference type="Pfam" id="PF04932"/>
    </source>
</evidence>
<feature type="transmembrane region" description="Helical" evidence="6">
    <location>
        <begin position="221"/>
        <end position="239"/>
    </location>
</feature>
<comment type="subcellular location">
    <subcellularLocation>
        <location evidence="1">Membrane</location>
        <topology evidence="1">Multi-pass membrane protein</topology>
    </subcellularLocation>
</comment>
<feature type="transmembrane region" description="Helical" evidence="6">
    <location>
        <begin position="494"/>
        <end position="512"/>
    </location>
</feature>
<gene>
    <name evidence="8" type="ORF">SAMN00017405_1876</name>
</gene>
<proteinExistence type="predicted"/>
<dbReference type="AlphaFoldDB" id="A0A1W1V4P3"/>
<name>A0A1W1V4P3_DESTI</name>
<feature type="compositionally biased region" description="Basic and acidic residues" evidence="5">
    <location>
        <begin position="336"/>
        <end position="348"/>
    </location>
</feature>
<feature type="transmembrane region" description="Helical" evidence="6">
    <location>
        <begin position="26"/>
        <end position="42"/>
    </location>
</feature>
<dbReference type="Proteomes" id="UP000192731">
    <property type="component" value="Unassembled WGS sequence"/>
</dbReference>
<organism evidence="8 9">
    <name type="scientific">Desulfonispora thiosulfatigenes DSM 11270</name>
    <dbReference type="NCBI Taxonomy" id="656914"/>
    <lineage>
        <taxon>Bacteria</taxon>
        <taxon>Bacillati</taxon>
        <taxon>Bacillota</taxon>
        <taxon>Clostridia</taxon>
        <taxon>Eubacteriales</taxon>
        <taxon>Peptococcaceae</taxon>
        <taxon>Desulfonispora</taxon>
    </lineage>
</organism>
<evidence type="ECO:0000256" key="5">
    <source>
        <dbReference type="SAM" id="MobiDB-lite"/>
    </source>
</evidence>
<evidence type="ECO:0000256" key="2">
    <source>
        <dbReference type="ARBA" id="ARBA00022692"/>
    </source>
</evidence>
<feature type="transmembrane region" description="Helical" evidence="6">
    <location>
        <begin position="138"/>
        <end position="156"/>
    </location>
</feature>
<dbReference type="PANTHER" id="PTHR37422:SF13">
    <property type="entry name" value="LIPOPOLYSACCHARIDE BIOSYNTHESIS PROTEIN PA4999-RELATED"/>
    <property type="match status" value="1"/>
</dbReference>
<accession>A0A1W1V4P3</accession>
<evidence type="ECO:0000256" key="1">
    <source>
        <dbReference type="ARBA" id="ARBA00004141"/>
    </source>
</evidence>
<dbReference type="PANTHER" id="PTHR37422">
    <property type="entry name" value="TEICHURONIC ACID BIOSYNTHESIS PROTEIN TUAE"/>
    <property type="match status" value="1"/>
</dbReference>
<sequence>MKKNKLKNKVKPLQNGLVDYSRIDNNIWKTLLAMLVLIPLTIKMHPTDHISPIIGDHFEPTGFTIDVFSYYKYALLLLGTSILIMFFLTKMVSKGYTLKQDNTNLPLFIFMVLVLLSAIFADYKHLALIGMYNRYESALAFLCYGFIFLIAANITYTEKKVTYIIRALYPVAFINTILGLTWFYGTNILDYEAVRKFLTPSTMPLDTLTGYILATLPNPNYVSGIGAVLCCIFVTKAIFDRNLIDKVINLIFATMSFALILTSLSTSGFVTIVIALPVLVLFMLKSNTKKNAFITLAIVLVIFTGTYNVLNAHNERVRYESIGFFTEMAEKAKAKIEASKPEEIKPEEIEQEAPPVQEPPAEDPITEEPQVEEPKVEEAPLVDIATEFNLPASGTTFGSGRGYIWAETLKLIKQNPIFGYGFDTYPFHFPQNDPNKITGLYTMDVTVDKPHNFYLGLAYSAGIVTLLAFLSLIFINIYRHFKIYLTGINSELKYLIATLFMGWLAFLIQWIFNDSRIGTTFIFWIIFGVSTSLIRGLSQDENQELP</sequence>
<feature type="transmembrane region" description="Helical" evidence="6">
    <location>
        <begin position="292"/>
        <end position="310"/>
    </location>
</feature>
<feature type="transmembrane region" description="Helical" evidence="6">
    <location>
        <begin position="163"/>
        <end position="184"/>
    </location>
</feature>
<evidence type="ECO:0000313" key="9">
    <source>
        <dbReference type="Proteomes" id="UP000192731"/>
    </source>
</evidence>
<feature type="compositionally biased region" description="Acidic residues" evidence="5">
    <location>
        <begin position="360"/>
        <end position="371"/>
    </location>
</feature>
<reference evidence="8 9" key="1">
    <citation type="submission" date="2017-04" db="EMBL/GenBank/DDBJ databases">
        <authorList>
            <person name="Afonso C.L."/>
            <person name="Miller P.J."/>
            <person name="Scott M.A."/>
            <person name="Spackman E."/>
            <person name="Goraichik I."/>
            <person name="Dimitrov K.M."/>
            <person name="Suarez D.L."/>
            <person name="Swayne D.E."/>
        </authorList>
    </citation>
    <scope>NUCLEOTIDE SEQUENCE [LARGE SCALE GENOMIC DNA]</scope>
    <source>
        <strain evidence="8 9">DSM 11270</strain>
    </source>
</reference>